<dbReference type="PROSITE" id="PS50048">
    <property type="entry name" value="ZN2_CY6_FUNGAL_2"/>
    <property type="match status" value="1"/>
</dbReference>
<evidence type="ECO:0000259" key="2">
    <source>
        <dbReference type="PROSITE" id="PS50048"/>
    </source>
</evidence>
<gene>
    <name evidence="3" type="ORF">UCDDS831_g01371</name>
</gene>
<accession>A0A0G2EW11</accession>
<reference evidence="3 4" key="1">
    <citation type="submission" date="2015-03" db="EMBL/GenBank/DDBJ databases">
        <authorList>
            <person name="Morales-Cruz A."/>
            <person name="Amrine K.C."/>
            <person name="Cantu D."/>
        </authorList>
    </citation>
    <scope>NUCLEOTIDE SEQUENCE [LARGE SCALE GENOMIC DNA]</scope>
    <source>
        <strain evidence="3">DS831</strain>
    </source>
</reference>
<dbReference type="PANTHER" id="PTHR47785:SF4">
    <property type="entry name" value="ZN(II)2CYS6 TRANSCRIPTION FACTOR (EUROFUNG)"/>
    <property type="match status" value="1"/>
</dbReference>
<name>A0A0G2EW11_9PEZI</name>
<dbReference type="PROSITE" id="PS00463">
    <property type="entry name" value="ZN2_CY6_FUNGAL_1"/>
    <property type="match status" value="1"/>
</dbReference>
<keyword evidence="1" id="KW-0539">Nucleus</keyword>
<evidence type="ECO:0000313" key="3">
    <source>
        <dbReference type="EMBL" id="KKY26296.1"/>
    </source>
</evidence>
<dbReference type="InterPro" id="IPR036864">
    <property type="entry name" value="Zn2-C6_fun-type_DNA-bd_sf"/>
</dbReference>
<dbReference type="AlphaFoldDB" id="A0A0G2EW11"/>
<protein>
    <submittedName>
        <fullName evidence="3">Putative c6 zinc finger domain containing protein</fullName>
    </submittedName>
</protein>
<dbReference type="Gene3D" id="4.10.240.10">
    <property type="entry name" value="Zn(2)-C6 fungal-type DNA-binding domain"/>
    <property type="match status" value="1"/>
</dbReference>
<comment type="caution">
    <text evidence="3">The sequence shown here is derived from an EMBL/GenBank/DDBJ whole genome shotgun (WGS) entry which is preliminary data.</text>
</comment>
<dbReference type="InterPro" id="IPR053181">
    <property type="entry name" value="EcdB-like_regulator"/>
</dbReference>
<dbReference type="SMART" id="SM00066">
    <property type="entry name" value="GAL4"/>
    <property type="match status" value="1"/>
</dbReference>
<feature type="domain" description="Zn(2)-C6 fungal-type" evidence="2">
    <location>
        <begin position="38"/>
        <end position="67"/>
    </location>
</feature>
<organism evidence="3 4">
    <name type="scientific">Diplodia seriata</name>
    <dbReference type="NCBI Taxonomy" id="420778"/>
    <lineage>
        <taxon>Eukaryota</taxon>
        <taxon>Fungi</taxon>
        <taxon>Dikarya</taxon>
        <taxon>Ascomycota</taxon>
        <taxon>Pezizomycotina</taxon>
        <taxon>Dothideomycetes</taxon>
        <taxon>Dothideomycetes incertae sedis</taxon>
        <taxon>Botryosphaeriales</taxon>
        <taxon>Botryosphaeriaceae</taxon>
        <taxon>Diplodia</taxon>
    </lineage>
</organism>
<dbReference type="PANTHER" id="PTHR47785">
    <property type="entry name" value="ZN(II)2CYS6 TRANSCRIPTION FACTOR (EUROFUNG)-RELATED-RELATED"/>
    <property type="match status" value="1"/>
</dbReference>
<dbReference type="CDD" id="cd00067">
    <property type="entry name" value="GAL4"/>
    <property type="match status" value="1"/>
</dbReference>
<dbReference type="Proteomes" id="UP000034182">
    <property type="component" value="Unassembled WGS sequence"/>
</dbReference>
<dbReference type="GO" id="GO:0008270">
    <property type="term" value="F:zinc ion binding"/>
    <property type="evidence" value="ECO:0007669"/>
    <property type="project" value="InterPro"/>
</dbReference>
<dbReference type="Pfam" id="PF00172">
    <property type="entry name" value="Zn_clus"/>
    <property type="match status" value="1"/>
</dbReference>
<dbReference type="SUPFAM" id="SSF57701">
    <property type="entry name" value="Zn2/Cys6 DNA-binding domain"/>
    <property type="match status" value="1"/>
</dbReference>
<dbReference type="InterPro" id="IPR001138">
    <property type="entry name" value="Zn2Cys6_DnaBD"/>
</dbReference>
<dbReference type="EMBL" id="LAQI01000032">
    <property type="protein sequence ID" value="KKY26296.1"/>
    <property type="molecule type" value="Genomic_DNA"/>
</dbReference>
<evidence type="ECO:0000313" key="4">
    <source>
        <dbReference type="Proteomes" id="UP000034182"/>
    </source>
</evidence>
<evidence type="ECO:0000256" key="1">
    <source>
        <dbReference type="ARBA" id="ARBA00023242"/>
    </source>
</evidence>
<reference evidence="3 4" key="2">
    <citation type="submission" date="2015-05" db="EMBL/GenBank/DDBJ databases">
        <title>Distinctive expansion of gene families associated with plant cell wall degradation and secondary metabolism in the genomes of grapevine trunk pathogens.</title>
        <authorList>
            <person name="Lawrence D.P."/>
            <person name="Travadon R."/>
            <person name="Rolshausen P.E."/>
            <person name="Baumgartner K."/>
        </authorList>
    </citation>
    <scope>NUCLEOTIDE SEQUENCE [LARGE SCALE GENOMIC DNA]</scope>
    <source>
        <strain evidence="3">DS831</strain>
    </source>
</reference>
<sequence>MGPTQGYHPSPYAQPGVYGQAADYVGAGRKRQVRAVQACNNCRNRKQKCDEARPCQFCRESGLKCEYKEVPPPK</sequence>
<dbReference type="GO" id="GO:0000981">
    <property type="term" value="F:DNA-binding transcription factor activity, RNA polymerase II-specific"/>
    <property type="evidence" value="ECO:0007669"/>
    <property type="project" value="InterPro"/>
</dbReference>
<proteinExistence type="predicted"/>